<feature type="transmembrane region" description="Helical" evidence="1">
    <location>
        <begin position="289"/>
        <end position="312"/>
    </location>
</feature>
<dbReference type="EMBL" id="CAJFDI010000002">
    <property type="protein sequence ID" value="CAD5217134.1"/>
    <property type="molecule type" value="Genomic_DNA"/>
</dbReference>
<accession>A0A1I7S9B3</accession>
<sequence length="341" mass="38982">MLLCNADFYDYLERSVYIAGIAALALNGLVLAACLRHNAEQRLFKYFIGIHTIINMFYTIGRVAFKFVSFHRVLALAKLNIYIKTSSNGQKYVYYLTHAFYLAQASESTLKITFFIEIFAQYLYLAVFPTQSFCRYKILVSQSESVRFKTSIGILIGLFYSLWDSGSVVYLMELKNKKSDAELLEMKCDPNVLSNHLVYDRTAQYATIYANLHRSFIVMAFIIVVYYSVKTHAYVNKKSLMMSRKTVVMNRRLNHMILLQLSIPFILNVGPMLAFIFSRSVAGKTGETIALGRAFGLGILPLFDGFVIIFIFPSIRRHIMRIVCVSRDQRSSITMATSNIT</sequence>
<keyword evidence="1" id="KW-0812">Transmembrane</keyword>
<dbReference type="WBParaSite" id="BXY_0960900.1">
    <property type="protein sequence ID" value="BXY_0960900.1"/>
    <property type="gene ID" value="BXY_0960900"/>
</dbReference>
<dbReference type="AlphaFoldDB" id="A0A1I7S9B3"/>
<evidence type="ECO:0000313" key="2">
    <source>
        <dbReference type="EMBL" id="CAD5217134.1"/>
    </source>
</evidence>
<keyword evidence="1" id="KW-0472">Membrane</keyword>
<evidence type="ECO:0000313" key="5">
    <source>
        <dbReference type="WBParaSite" id="BXY_0960900.1"/>
    </source>
</evidence>
<name>A0A1I7S9B3_BURXY</name>
<feature type="transmembrane region" description="Helical" evidence="1">
    <location>
        <begin position="256"/>
        <end position="277"/>
    </location>
</feature>
<feature type="transmembrane region" description="Helical" evidence="1">
    <location>
        <begin position="15"/>
        <end position="34"/>
    </location>
</feature>
<feature type="transmembrane region" description="Helical" evidence="1">
    <location>
        <begin position="146"/>
        <end position="163"/>
    </location>
</feature>
<keyword evidence="1" id="KW-1133">Transmembrane helix</keyword>
<organism evidence="3 5">
    <name type="scientific">Bursaphelenchus xylophilus</name>
    <name type="common">Pinewood nematode worm</name>
    <name type="synonym">Aphelenchoides xylophilus</name>
    <dbReference type="NCBI Taxonomy" id="6326"/>
    <lineage>
        <taxon>Eukaryota</taxon>
        <taxon>Metazoa</taxon>
        <taxon>Ecdysozoa</taxon>
        <taxon>Nematoda</taxon>
        <taxon>Chromadorea</taxon>
        <taxon>Rhabditida</taxon>
        <taxon>Tylenchina</taxon>
        <taxon>Tylenchomorpha</taxon>
        <taxon>Aphelenchoidea</taxon>
        <taxon>Aphelenchoididae</taxon>
        <taxon>Bursaphelenchus</taxon>
    </lineage>
</organism>
<dbReference type="EMBL" id="CAJFCV020000002">
    <property type="protein sequence ID" value="CAG9100495.1"/>
    <property type="molecule type" value="Genomic_DNA"/>
</dbReference>
<evidence type="ECO:0000313" key="4">
    <source>
        <dbReference type="Proteomes" id="UP000659654"/>
    </source>
</evidence>
<dbReference type="Proteomes" id="UP000095284">
    <property type="component" value="Unplaced"/>
</dbReference>
<evidence type="ECO:0000313" key="3">
    <source>
        <dbReference type="Proteomes" id="UP000095284"/>
    </source>
</evidence>
<feature type="transmembrane region" description="Helical" evidence="1">
    <location>
        <begin position="46"/>
        <end position="65"/>
    </location>
</feature>
<feature type="transmembrane region" description="Helical" evidence="1">
    <location>
        <begin position="216"/>
        <end position="235"/>
    </location>
</feature>
<gene>
    <name evidence="2" type="ORF">BXYJ_LOCUS4883</name>
</gene>
<keyword evidence="4" id="KW-1185">Reference proteome</keyword>
<proteinExistence type="predicted"/>
<protein>
    <submittedName>
        <fullName evidence="2">(pine wood nematode) hypothetical protein</fullName>
    </submittedName>
</protein>
<dbReference type="Proteomes" id="UP000659654">
    <property type="component" value="Unassembled WGS sequence"/>
</dbReference>
<reference evidence="2" key="2">
    <citation type="submission" date="2020-09" db="EMBL/GenBank/DDBJ databases">
        <authorList>
            <person name="Kikuchi T."/>
        </authorList>
    </citation>
    <scope>NUCLEOTIDE SEQUENCE</scope>
    <source>
        <strain evidence="2">Ka4C1</strain>
    </source>
</reference>
<evidence type="ECO:0000256" key="1">
    <source>
        <dbReference type="SAM" id="Phobius"/>
    </source>
</evidence>
<reference evidence="5" key="1">
    <citation type="submission" date="2016-11" db="UniProtKB">
        <authorList>
            <consortium name="WormBaseParasite"/>
        </authorList>
    </citation>
    <scope>IDENTIFICATION</scope>
</reference>
<dbReference type="Proteomes" id="UP000582659">
    <property type="component" value="Unassembled WGS sequence"/>
</dbReference>
<feature type="transmembrane region" description="Helical" evidence="1">
    <location>
        <begin position="112"/>
        <end position="134"/>
    </location>
</feature>